<keyword evidence="7" id="KW-0547">Nucleotide-binding</keyword>
<keyword evidence="8 15" id="KW-0418">Kinase</keyword>
<keyword evidence="4" id="KW-0597">Phosphoprotein</keyword>
<evidence type="ECO:0000313" key="15">
    <source>
        <dbReference type="EMBL" id="RZU29692.1"/>
    </source>
</evidence>
<accession>A0A4Q7XZ41</accession>
<dbReference type="InterPro" id="IPR036097">
    <property type="entry name" value="HisK_dim/P_sf"/>
</dbReference>
<evidence type="ECO:0000256" key="7">
    <source>
        <dbReference type="ARBA" id="ARBA00022741"/>
    </source>
</evidence>
<dbReference type="InterPro" id="IPR025201">
    <property type="entry name" value="KdpD_TM"/>
</dbReference>
<dbReference type="Gene3D" id="1.20.120.620">
    <property type="entry name" value="Backbone structure of the membrane domain of e. Coli histidine kinase receptor kdpd"/>
    <property type="match status" value="1"/>
</dbReference>
<dbReference type="CDD" id="cd00082">
    <property type="entry name" value="HisKA"/>
    <property type="match status" value="1"/>
</dbReference>
<dbReference type="Proteomes" id="UP000292958">
    <property type="component" value="Unassembled WGS sequence"/>
</dbReference>
<dbReference type="EMBL" id="SHKW01000007">
    <property type="protein sequence ID" value="RZU29692.1"/>
    <property type="molecule type" value="Genomic_DNA"/>
</dbReference>
<protein>
    <recommendedName>
        <fullName evidence="3">histidine kinase</fullName>
        <ecNumber evidence="3">2.7.13.3</ecNumber>
    </recommendedName>
</protein>
<feature type="transmembrane region" description="Helical" evidence="13">
    <location>
        <begin position="80"/>
        <end position="99"/>
    </location>
</feature>
<name>A0A4Q7XZ41_9BACT</name>
<evidence type="ECO:0000256" key="4">
    <source>
        <dbReference type="ARBA" id="ARBA00022553"/>
    </source>
</evidence>
<evidence type="ECO:0000313" key="16">
    <source>
        <dbReference type="Proteomes" id="UP000292958"/>
    </source>
</evidence>
<evidence type="ECO:0000256" key="2">
    <source>
        <dbReference type="ARBA" id="ARBA00004141"/>
    </source>
</evidence>
<dbReference type="InterPro" id="IPR036890">
    <property type="entry name" value="HATPase_C_sf"/>
</dbReference>
<evidence type="ECO:0000256" key="11">
    <source>
        <dbReference type="ARBA" id="ARBA00023012"/>
    </source>
</evidence>
<proteinExistence type="predicted"/>
<dbReference type="GO" id="GO:0007234">
    <property type="term" value="P:osmosensory signaling via phosphorelay pathway"/>
    <property type="evidence" value="ECO:0007669"/>
    <property type="project" value="TreeGrafter"/>
</dbReference>
<dbReference type="GO" id="GO:0030295">
    <property type="term" value="F:protein kinase activator activity"/>
    <property type="evidence" value="ECO:0007669"/>
    <property type="project" value="TreeGrafter"/>
</dbReference>
<evidence type="ECO:0000256" key="1">
    <source>
        <dbReference type="ARBA" id="ARBA00000085"/>
    </source>
</evidence>
<dbReference type="GO" id="GO:0016020">
    <property type="term" value="C:membrane"/>
    <property type="evidence" value="ECO:0007669"/>
    <property type="project" value="UniProtKB-SubCell"/>
</dbReference>
<dbReference type="AlphaFoldDB" id="A0A4Q7XZ41"/>
<dbReference type="InterPro" id="IPR004358">
    <property type="entry name" value="Sig_transdc_His_kin-like_C"/>
</dbReference>
<dbReference type="InterPro" id="IPR038318">
    <property type="entry name" value="KdpD_sf"/>
</dbReference>
<dbReference type="Pfam" id="PF13493">
    <property type="entry name" value="DUF4118"/>
    <property type="match status" value="1"/>
</dbReference>
<dbReference type="Gene3D" id="3.30.565.10">
    <property type="entry name" value="Histidine kinase-like ATPase, C-terminal domain"/>
    <property type="match status" value="1"/>
</dbReference>
<keyword evidence="16" id="KW-1185">Reference proteome</keyword>
<feature type="transmembrane region" description="Helical" evidence="13">
    <location>
        <begin position="12"/>
        <end position="29"/>
    </location>
</feature>
<comment type="caution">
    <text evidence="15">The sequence shown here is derived from an EMBL/GenBank/DDBJ whole genome shotgun (WGS) entry which is preliminary data.</text>
</comment>
<dbReference type="SMART" id="SM00388">
    <property type="entry name" value="HisKA"/>
    <property type="match status" value="1"/>
</dbReference>
<evidence type="ECO:0000256" key="12">
    <source>
        <dbReference type="ARBA" id="ARBA00023136"/>
    </source>
</evidence>
<sequence>MREDYGRLKTYLLAVLACAIALPIAWELNAPSSCFLLAAMVSSLYGGRGPGYVTILISSILFDFFFLLPRFHFLHSGESFLRLVVFIAAMVLATALIAARRRAEESLRQTQAKLAQATQTATMSQFSASVIHEISQPLSAMVANGQACIRWLAVDPPNIAHAKGAVERIVRDGKDAGEIIKGLRTLFRRSPPKKEPVDLRHIVNEVVSLLRGRVVKEKVMVEVNLPKDLPTVIGDRIQLQQVLMNLVLNAMDSMQTVTDRPKALAIRSTEQEGMVLTEISDQGVGIANFDKVFETFFTTKEDGMGMGLSICKSIIEAHEGRLWGSPGPVAGTVFTFAIPSSTEGAEAE</sequence>
<dbReference type="InterPro" id="IPR005467">
    <property type="entry name" value="His_kinase_dom"/>
</dbReference>
<comment type="catalytic activity">
    <reaction evidence="1">
        <text>ATP + protein L-histidine = ADP + protein N-phospho-L-histidine.</text>
        <dbReference type="EC" id="2.7.13.3"/>
    </reaction>
</comment>
<dbReference type="Gene3D" id="1.10.287.130">
    <property type="match status" value="1"/>
</dbReference>
<evidence type="ECO:0000256" key="10">
    <source>
        <dbReference type="ARBA" id="ARBA00022989"/>
    </source>
</evidence>
<organism evidence="15 16">
    <name type="scientific">Edaphobacter modestus</name>
    <dbReference type="NCBI Taxonomy" id="388466"/>
    <lineage>
        <taxon>Bacteria</taxon>
        <taxon>Pseudomonadati</taxon>
        <taxon>Acidobacteriota</taxon>
        <taxon>Terriglobia</taxon>
        <taxon>Terriglobales</taxon>
        <taxon>Acidobacteriaceae</taxon>
        <taxon>Edaphobacter</taxon>
    </lineage>
</organism>
<keyword evidence="12 13" id="KW-0472">Membrane</keyword>
<dbReference type="SUPFAM" id="SSF55874">
    <property type="entry name" value="ATPase domain of HSP90 chaperone/DNA topoisomerase II/histidine kinase"/>
    <property type="match status" value="1"/>
</dbReference>
<dbReference type="SUPFAM" id="SSF47384">
    <property type="entry name" value="Homodimeric domain of signal transducing histidine kinase"/>
    <property type="match status" value="1"/>
</dbReference>
<dbReference type="InterPro" id="IPR003594">
    <property type="entry name" value="HATPase_dom"/>
</dbReference>
<dbReference type="PANTHER" id="PTHR42878">
    <property type="entry name" value="TWO-COMPONENT HISTIDINE KINASE"/>
    <property type="match status" value="1"/>
</dbReference>
<dbReference type="PRINTS" id="PR00344">
    <property type="entry name" value="BCTRLSENSOR"/>
</dbReference>
<dbReference type="PANTHER" id="PTHR42878:SF7">
    <property type="entry name" value="SENSOR HISTIDINE KINASE GLRK"/>
    <property type="match status" value="1"/>
</dbReference>
<dbReference type="GO" id="GO:0000156">
    <property type="term" value="F:phosphorelay response regulator activity"/>
    <property type="evidence" value="ECO:0007669"/>
    <property type="project" value="TreeGrafter"/>
</dbReference>
<dbReference type="PROSITE" id="PS50109">
    <property type="entry name" value="HIS_KIN"/>
    <property type="match status" value="1"/>
</dbReference>
<evidence type="ECO:0000256" key="6">
    <source>
        <dbReference type="ARBA" id="ARBA00022692"/>
    </source>
</evidence>
<evidence type="ECO:0000256" key="5">
    <source>
        <dbReference type="ARBA" id="ARBA00022679"/>
    </source>
</evidence>
<evidence type="ECO:0000256" key="9">
    <source>
        <dbReference type="ARBA" id="ARBA00022840"/>
    </source>
</evidence>
<dbReference type="Pfam" id="PF02518">
    <property type="entry name" value="HATPase_c"/>
    <property type="match status" value="1"/>
</dbReference>
<reference evidence="15 16" key="1">
    <citation type="submission" date="2019-02" db="EMBL/GenBank/DDBJ databases">
        <title>Genomic Encyclopedia of Archaeal and Bacterial Type Strains, Phase II (KMG-II): from individual species to whole genera.</title>
        <authorList>
            <person name="Goeker M."/>
        </authorList>
    </citation>
    <scope>NUCLEOTIDE SEQUENCE [LARGE SCALE GENOMIC DNA]</scope>
    <source>
        <strain evidence="15 16">DSM 18101</strain>
    </source>
</reference>
<keyword evidence="9" id="KW-0067">ATP-binding</keyword>
<feature type="transmembrane region" description="Helical" evidence="13">
    <location>
        <begin position="49"/>
        <end position="68"/>
    </location>
</feature>
<evidence type="ECO:0000259" key="14">
    <source>
        <dbReference type="PROSITE" id="PS50109"/>
    </source>
</evidence>
<evidence type="ECO:0000256" key="3">
    <source>
        <dbReference type="ARBA" id="ARBA00012438"/>
    </source>
</evidence>
<evidence type="ECO:0000256" key="13">
    <source>
        <dbReference type="SAM" id="Phobius"/>
    </source>
</evidence>
<dbReference type="InterPro" id="IPR003661">
    <property type="entry name" value="HisK_dim/P_dom"/>
</dbReference>
<keyword evidence="5" id="KW-0808">Transferase</keyword>
<dbReference type="GO" id="GO:0000155">
    <property type="term" value="F:phosphorelay sensor kinase activity"/>
    <property type="evidence" value="ECO:0007669"/>
    <property type="project" value="InterPro"/>
</dbReference>
<dbReference type="SMART" id="SM00387">
    <property type="entry name" value="HATPase_c"/>
    <property type="match status" value="1"/>
</dbReference>
<dbReference type="GO" id="GO:0005524">
    <property type="term" value="F:ATP binding"/>
    <property type="evidence" value="ECO:0007669"/>
    <property type="project" value="UniProtKB-KW"/>
</dbReference>
<dbReference type="InterPro" id="IPR050351">
    <property type="entry name" value="BphY/WalK/GraS-like"/>
</dbReference>
<keyword evidence="10 13" id="KW-1133">Transmembrane helix</keyword>
<gene>
    <name evidence="15" type="ORF">BDD14_6296</name>
</gene>
<comment type="subcellular location">
    <subcellularLocation>
        <location evidence="2">Membrane</location>
        <topology evidence="2">Multi-pass membrane protein</topology>
    </subcellularLocation>
</comment>
<keyword evidence="11" id="KW-0902">Two-component regulatory system</keyword>
<evidence type="ECO:0000256" key="8">
    <source>
        <dbReference type="ARBA" id="ARBA00022777"/>
    </source>
</evidence>
<dbReference type="OrthoDB" id="9784397at2"/>
<dbReference type="EC" id="2.7.13.3" evidence="3"/>
<feature type="domain" description="Histidine kinase" evidence="14">
    <location>
        <begin position="129"/>
        <end position="342"/>
    </location>
</feature>
<keyword evidence="6 13" id="KW-0812">Transmembrane</keyword>